<evidence type="ECO:0000259" key="1">
    <source>
        <dbReference type="Pfam" id="PF12867"/>
    </source>
</evidence>
<keyword evidence="3" id="KW-1185">Reference proteome</keyword>
<organism evidence="2 3">
    <name type="scientific">Mesonia ostreae</name>
    <dbReference type="NCBI Taxonomy" id="861110"/>
    <lineage>
        <taxon>Bacteria</taxon>
        <taxon>Pseudomonadati</taxon>
        <taxon>Bacteroidota</taxon>
        <taxon>Flavobacteriia</taxon>
        <taxon>Flavobacteriales</taxon>
        <taxon>Flavobacteriaceae</taxon>
        <taxon>Mesonia</taxon>
    </lineage>
</organism>
<comment type="caution">
    <text evidence="2">The sequence shown here is derived from an EMBL/GenBank/DDBJ whole genome shotgun (WGS) entry which is preliminary data.</text>
</comment>
<dbReference type="SUPFAM" id="SSF109854">
    <property type="entry name" value="DinB/YfiT-like putative metalloenzymes"/>
    <property type="match status" value="1"/>
</dbReference>
<dbReference type="InterPro" id="IPR034660">
    <property type="entry name" value="DinB/YfiT-like"/>
</dbReference>
<reference evidence="3" key="1">
    <citation type="submission" date="2023-07" db="EMBL/GenBank/DDBJ databases">
        <title>Isolating and identifying novel microbial strains from the Mariana Trench.</title>
        <authorList>
            <person name="Fu H."/>
        </authorList>
    </citation>
    <scope>NUCLEOTIDE SEQUENCE [LARGE SCALE GENOMIC DNA]</scope>
    <source>
        <strain evidence="3">T-y2</strain>
    </source>
</reference>
<feature type="domain" description="DinB-like" evidence="1">
    <location>
        <begin position="25"/>
        <end position="147"/>
    </location>
</feature>
<dbReference type="Pfam" id="PF12867">
    <property type="entry name" value="DinB_2"/>
    <property type="match status" value="1"/>
</dbReference>
<accession>A0ABU2KGW1</accession>
<dbReference type="Proteomes" id="UP001182991">
    <property type="component" value="Unassembled WGS sequence"/>
</dbReference>
<proteinExistence type="predicted"/>
<dbReference type="Gene3D" id="1.20.120.450">
    <property type="entry name" value="dinb family like domain"/>
    <property type="match status" value="1"/>
</dbReference>
<protein>
    <submittedName>
        <fullName evidence="2">DinB family protein</fullName>
    </submittedName>
</protein>
<name>A0ABU2KGW1_9FLAO</name>
<dbReference type="EMBL" id="JAVRBG010000003">
    <property type="protein sequence ID" value="MDT0293950.1"/>
    <property type="molecule type" value="Genomic_DNA"/>
</dbReference>
<gene>
    <name evidence="2" type="ORF">RLT85_04825</name>
</gene>
<dbReference type="RefSeq" id="WP_311400898.1">
    <property type="nucleotide sequence ID" value="NZ_JAVRBG010000003.1"/>
</dbReference>
<sequence length="159" mass="18636">MIDQAVRKQLVKHLQGGEAFVPVSKMLQEIPFDLLGERPKDLPYSFYELFYHIMYTQKDILEFCISKNYKTPDWPNEYWPAHKQPRTKEDWEDLQHQYNCNLESLTAFIEDTSNSLTRPVKNGKEGQTLLREALLVIEHTAYHTGQLLVILRCLGLHTS</sequence>
<evidence type="ECO:0000313" key="3">
    <source>
        <dbReference type="Proteomes" id="UP001182991"/>
    </source>
</evidence>
<dbReference type="InterPro" id="IPR024775">
    <property type="entry name" value="DinB-like"/>
</dbReference>
<evidence type="ECO:0000313" key="2">
    <source>
        <dbReference type="EMBL" id="MDT0293950.1"/>
    </source>
</evidence>